<gene>
    <name evidence="1" type="ORF">BDA99DRAFT_539122</name>
</gene>
<dbReference type="Proteomes" id="UP001209540">
    <property type="component" value="Unassembled WGS sequence"/>
</dbReference>
<keyword evidence="2" id="KW-1185">Reference proteome</keyword>
<organism evidence="1 2">
    <name type="scientific">Phascolomyces articulosus</name>
    <dbReference type="NCBI Taxonomy" id="60185"/>
    <lineage>
        <taxon>Eukaryota</taxon>
        <taxon>Fungi</taxon>
        <taxon>Fungi incertae sedis</taxon>
        <taxon>Mucoromycota</taxon>
        <taxon>Mucoromycotina</taxon>
        <taxon>Mucoromycetes</taxon>
        <taxon>Mucorales</taxon>
        <taxon>Lichtheimiaceae</taxon>
        <taxon>Phascolomyces</taxon>
    </lineage>
</organism>
<dbReference type="AlphaFoldDB" id="A0AAD5K6B0"/>
<proteinExistence type="predicted"/>
<protein>
    <submittedName>
        <fullName evidence="1">Uncharacterized protein</fullName>
    </submittedName>
</protein>
<sequence length="139" mass="15727">MQTLTLKFFSEDIGSGHITVVYVAGFFGYRRSGNSTLTDSINMEIHVNDVKTLLDAAGIVQQKQPTITSFPSYFILLYLTFHMDVIIADNANSQQVLELGLDLEFYRLLALIPEDILLETAKWPQHALSRQQPRLFYAG</sequence>
<name>A0AAD5K6B0_9FUNG</name>
<reference evidence="1" key="2">
    <citation type="submission" date="2023-02" db="EMBL/GenBank/DDBJ databases">
        <authorList>
            <consortium name="DOE Joint Genome Institute"/>
            <person name="Mondo S.J."/>
            <person name="Chang Y."/>
            <person name="Wang Y."/>
            <person name="Ahrendt S."/>
            <person name="Andreopoulos W."/>
            <person name="Barry K."/>
            <person name="Beard J."/>
            <person name="Benny G.L."/>
            <person name="Blankenship S."/>
            <person name="Bonito G."/>
            <person name="Cuomo C."/>
            <person name="Desiro A."/>
            <person name="Gervers K.A."/>
            <person name="Hundley H."/>
            <person name="Kuo A."/>
            <person name="LaButti K."/>
            <person name="Lang B.F."/>
            <person name="Lipzen A."/>
            <person name="O'Donnell K."/>
            <person name="Pangilinan J."/>
            <person name="Reynolds N."/>
            <person name="Sandor L."/>
            <person name="Smith M.W."/>
            <person name="Tsang A."/>
            <person name="Grigoriev I.V."/>
            <person name="Stajich J.E."/>
            <person name="Spatafora J.W."/>
        </authorList>
    </citation>
    <scope>NUCLEOTIDE SEQUENCE</scope>
    <source>
        <strain evidence="1">RSA 2281</strain>
    </source>
</reference>
<evidence type="ECO:0000313" key="1">
    <source>
        <dbReference type="EMBL" id="KAI9258110.1"/>
    </source>
</evidence>
<evidence type="ECO:0000313" key="2">
    <source>
        <dbReference type="Proteomes" id="UP001209540"/>
    </source>
</evidence>
<dbReference type="EMBL" id="JAIXMP010000019">
    <property type="protein sequence ID" value="KAI9258110.1"/>
    <property type="molecule type" value="Genomic_DNA"/>
</dbReference>
<comment type="caution">
    <text evidence="1">The sequence shown here is derived from an EMBL/GenBank/DDBJ whole genome shotgun (WGS) entry which is preliminary data.</text>
</comment>
<reference evidence="1" key="1">
    <citation type="journal article" date="2022" name="IScience">
        <title>Evolution of zygomycete secretomes and the origins of terrestrial fungal ecologies.</title>
        <authorList>
            <person name="Chang Y."/>
            <person name="Wang Y."/>
            <person name="Mondo S."/>
            <person name="Ahrendt S."/>
            <person name="Andreopoulos W."/>
            <person name="Barry K."/>
            <person name="Beard J."/>
            <person name="Benny G.L."/>
            <person name="Blankenship S."/>
            <person name="Bonito G."/>
            <person name="Cuomo C."/>
            <person name="Desiro A."/>
            <person name="Gervers K.A."/>
            <person name="Hundley H."/>
            <person name="Kuo A."/>
            <person name="LaButti K."/>
            <person name="Lang B.F."/>
            <person name="Lipzen A."/>
            <person name="O'Donnell K."/>
            <person name="Pangilinan J."/>
            <person name="Reynolds N."/>
            <person name="Sandor L."/>
            <person name="Smith M.E."/>
            <person name="Tsang A."/>
            <person name="Grigoriev I.V."/>
            <person name="Stajich J.E."/>
            <person name="Spatafora J.W."/>
        </authorList>
    </citation>
    <scope>NUCLEOTIDE SEQUENCE</scope>
    <source>
        <strain evidence="1">RSA 2281</strain>
    </source>
</reference>
<accession>A0AAD5K6B0</accession>